<feature type="compositionally biased region" description="Basic residues" evidence="1">
    <location>
        <begin position="92"/>
        <end position="105"/>
    </location>
</feature>
<feature type="region of interest" description="Disordered" evidence="1">
    <location>
        <begin position="47"/>
        <end position="257"/>
    </location>
</feature>
<feature type="compositionally biased region" description="Basic residues" evidence="1">
    <location>
        <begin position="200"/>
        <end position="212"/>
    </location>
</feature>
<dbReference type="EMBL" id="CDMY01000362">
    <property type="protein sequence ID" value="CEM05690.1"/>
    <property type="molecule type" value="Genomic_DNA"/>
</dbReference>
<dbReference type="InParanoid" id="A0A0G4F242"/>
<dbReference type="Proteomes" id="UP000041254">
    <property type="component" value="Unassembled WGS sequence"/>
</dbReference>
<proteinExistence type="predicted"/>
<feature type="compositionally biased region" description="Basic and acidic residues" evidence="1">
    <location>
        <begin position="222"/>
        <end position="233"/>
    </location>
</feature>
<evidence type="ECO:0000256" key="1">
    <source>
        <dbReference type="SAM" id="MobiDB-lite"/>
    </source>
</evidence>
<feature type="compositionally biased region" description="Acidic residues" evidence="1">
    <location>
        <begin position="112"/>
        <end position="146"/>
    </location>
</feature>
<evidence type="ECO:0000313" key="3">
    <source>
        <dbReference type="Proteomes" id="UP000041254"/>
    </source>
</evidence>
<dbReference type="VEuPathDB" id="CryptoDB:Vbra_14300"/>
<sequence length="257" mass="28713">MAAPDKPERCRCFKVELIEVSPPGREGERLLTARAARNRARQKLRAAMGIGDEEDEENEAWKENKESGVTVRRRGQAVYEYDEPDPFGPWHHTVRVVKCRKPASKIKKDYEPREDDSDEDDEDEDGDGDEDEDEDVFVGDDDEDDKEAPKAAAAKPEEAADKKPAAAAAAAVGKKKEGEDDDDDESSDTPKKTQPENSKAKAKNPHPKKPPKQRSEDDEDEGDRKEDVEGKEKGKVRRPLRAAAKAAAQKIRTLRGR</sequence>
<organism evidence="2 3">
    <name type="scientific">Vitrella brassicaformis (strain CCMP3155)</name>
    <dbReference type="NCBI Taxonomy" id="1169540"/>
    <lineage>
        <taxon>Eukaryota</taxon>
        <taxon>Sar</taxon>
        <taxon>Alveolata</taxon>
        <taxon>Colpodellida</taxon>
        <taxon>Vitrellaceae</taxon>
        <taxon>Vitrella</taxon>
    </lineage>
</organism>
<feature type="compositionally biased region" description="Basic and acidic residues" evidence="1">
    <location>
        <begin position="155"/>
        <end position="164"/>
    </location>
</feature>
<gene>
    <name evidence="2" type="ORF">Vbra_14300</name>
</gene>
<name>A0A0G4F242_VITBC</name>
<accession>A0A0G4F242</accession>
<reference evidence="2 3" key="1">
    <citation type="submission" date="2014-11" db="EMBL/GenBank/DDBJ databases">
        <authorList>
            <person name="Zhu J."/>
            <person name="Qi W."/>
            <person name="Song R."/>
        </authorList>
    </citation>
    <scope>NUCLEOTIDE SEQUENCE [LARGE SCALE GENOMIC DNA]</scope>
</reference>
<protein>
    <submittedName>
        <fullName evidence="2">Uncharacterized protein</fullName>
    </submittedName>
</protein>
<evidence type="ECO:0000313" key="2">
    <source>
        <dbReference type="EMBL" id="CEM05690.1"/>
    </source>
</evidence>
<dbReference type="AlphaFoldDB" id="A0A0G4F242"/>
<keyword evidence="3" id="KW-1185">Reference proteome</keyword>